<keyword evidence="2" id="KW-0488">Methylation</keyword>
<dbReference type="RefSeq" id="WP_165833191.1">
    <property type="nucleotide sequence ID" value="NZ_QEKH01000044.1"/>
</dbReference>
<reference evidence="9 10" key="1">
    <citation type="submission" date="2018-04" db="EMBL/GenBank/DDBJ databases">
        <title>Genomic Encyclopedia of Type Strains, Phase IV (KMG-IV): sequencing the most valuable type-strain genomes for metagenomic binning, comparative biology and taxonomic classification.</title>
        <authorList>
            <person name="Goeker M."/>
        </authorList>
    </citation>
    <scope>NUCLEOTIDE SEQUENCE [LARGE SCALE GENOMIC DNA]</scope>
    <source>
        <strain evidence="9 10">DSM 14823</strain>
    </source>
</reference>
<dbReference type="GO" id="GO:0016020">
    <property type="term" value="C:membrane"/>
    <property type="evidence" value="ECO:0007669"/>
    <property type="project" value="UniProtKB-SubCell"/>
</dbReference>
<evidence type="ECO:0000256" key="3">
    <source>
        <dbReference type="ARBA" id="ARBA00022692"/>
    </source>
</evidence>
<evidence type="ECO:0000313" key="9">
    <source>
        <dbReference type="EMBL" id="PVY35113.1"/>
    </source>
</evidence>
<dbReference type="PANTHER" id="PTHR30093:SF44">
    <property type="entry name" value="TYPE II SECRETION SYSTEM CORE PROTEIN G"/>
    <property type="match status" value="1"/>
</dbReference>
<dbReference type="InterPro" id="IPR012902">
    <property type="entry name" value="N_methyl_site"/>
</dbReference>
<dbReference type="Gene3D" id="3.30.700.10">
    <property type="entry name" value="Glycoprotein, Type 4 Pilin"/>
    <property type="match status" value="1"/>
</dbReference>
<dbReference type="Proteomes" id="UP000245959">
    <property type="component" value="Unassembled WGS sequence"/>
</dbReference>
<keyword evidence="3 7" id="KW-0812">Transmembrane</keyword>
<feature type="domain" description="Type II secretion system protein GspG C-terminal" evidence="8">
    <location>
        <begin position="141"/>
        <end position="179"/>
    </location>
</feature>
<protein>
    <submittedName>
        <fullName evidence="9">Prepilin-type N-terminal cleavage/methylation domain-containing protein</fullName>
    </submittedName>
</protein>
<evidence type="ECO:0000259" key="8">
    <source>
        <dbReference type="Pfam" id="PF08334"/>
    </source>
</evidence>
<dbReference type="EMBL" id="QEKH01000044">
    <property type="protein sequence ID" value="PVY35113.1"/>
    <property type="molecule type" value="Genomic_DNA"/>
</dbReference>
<dbReference type="AlphaFoldDB" id="A0A2U1AFG1"/>
<evidence type="ECO:0000256" key="4">
    <source>
        <dbReference type="ARBA" id="ARBA00022989"/>
    </source>
</evidence>
<evidence type="ECO:0000256" key="1">
    <source>
        <dbReference type="ARBA" id="ARBA00004167"/>
    </source>
</evidence>
<evidence type="ECO:0000313" key="10">
    <source>
        <dbReference type="Proteomes" id="UP000245959"/>
    </source>
</evidence>
<evidence type="ECO:0000256" key="6">
    <source>
        <dbReference type="SAM" id="MobiDB-lite"/>
    </source>
</evidence>
<keyword evidence="4 7" id="KW-1133">Transmembrane helix</keyword>
<feature type="transmembrane region" description="Helical" evidence="7">
    <location>
        <begin position="12"/>
        <end position="34"/>
    </location>
</feature>
<dbReference type="PANTHER" id="PTHR30093">
    <property type="entry name" value="GENERAL SECRETION PATHWAY PROTEIN G"/>
    <property type="match status" value="1"/>
</dbReference>
<dbReference type="SUPFAM" id="SSF54523">
    <property type="entry name" value="Pili subunits"/>
    <property type="match status" value="1"/>
</dbReference>
<accession>A0A2U1AFG1</accession>
<feature type="region of interest" description="Disordered" evidence="6">
    <location>
        <begin position="178"/>
        <end position="211"/>
    </location>
</feature>
<dbReference type="InterPro" id="IPR013545">
    <property type="entry name" value="T2SS_protein-GspG_C"/>
</dbReference>
<dbReference type="NCBIfam" id="TIGR02532">
    <property type="entry name" value="IV_pilin_GFxxxE"/>
    <property type="match status" value="1"/>
</dbReference>
<sequence length="211" mass="23469">MKKYCNKFTLVEILAVVALIGILTAIGFGAYTYAMNSAKESSTKALIKRLEAALENHRTKYGYYPASKGDYQAIKVAYNEKKYKVPNPDDPANPKEIELGYVITFDDTKPSTVEATKQVGDQMKDFWRVIEAESLMKSVRDEQLQDGWGGTIYYKYPGTINKTGFDLVSAGADGKFGNDTVTDRSKPAPERTGYYPSATATEKDCDDITNF</sequence>
<dbReference type="Pfam" id="PF08334">
    <property type="entry name" value="T2SSG"/>
    <property type="match status" value="1"/>
</dbReference>
<organism evidence="9 10">
    <name type="scientific">Victivallis vadensis</name>
    <dbReference type="NCBI Taxonomy" id="172901"/>
    <lineage>
        <taxon>Bacteria</taxon>
        <taxon>Pseudomonadati</taxon>
        <taxon>Lentisphaerota</taxon>
        <taxon>Lentisphaeria</taxon>
        <taxon>Victivallales</taxon>
        <taxon>Victivallaceae</taxon>
        <taxon>Victivallis</taxon>
    </lineage>
</organism>
<proteinExistence type="predicted"/>
<name>A0A2U1AFG1_9BACT</name>
<evidence type="ECO:0000256" key="2">
    <source>
        <dbReference type="ARBA" id="ARBA00022481"/>
    </source>
</evidence>
<keyword evidence="10" id="KW-1185">Reference proteome</keyword>
<dbReference type="InterPro" id="IPR045584">
    <property type="entry name" value="Pilin-like"/>
</dbReference>
<comment type="caution">
    <text evidence="9">The sequence shown here is derived from an EMBL/GenBank/DDBJ whole genome shotgun (WGS) entry which is preliminary data.</text>
</comment>
<gene>
    <name evidence="9" type="ORF">C8D82_1447</name>
</gene>
<keyword evidence="5 7" id="KW-0472">Membrane</keyword>
<dbReference type="GeneID" id="78297039"/>
<evidence type="ECO:0000256" key="5">
    <source>
        <dbReference type="ARBA" id="ARBA00023136"/>
    </source>
</evidence>
<comment type="subcellular location">
    <subcellularLocation>
        <location evidence="1">Membrane</location>
        <topology evidence="1">Single-pass membrane protein</topology>
    </subcellularLocation>
</comment>
<evidence type="ECO:0000256" key="7">
    <source>
        <dbReference type="SAM" id="Phobius"/>
    </source>
</evidence>